<protein>
    <submittedName>
        <fullName evidence="2">Uncharacterized protein</fullName>
    </submittedName>
</protein>
<evidence type="ECO:0000313" key="3">
    <source>
        <dbReference type="Proteomes" id="UP000005408"/>
    </source>
</evidence>
<sequence>MSRAAVSKSRADKGSKPPPAHTPVVAHEIVPGKFTDQDWNFMLDKDGSEDFIEDIMEELVDTTMDKIYDIYIDKQLLPFTVTMAKDAILQIIDWQFLARDEGEVNIETDAGWMEDEEPDPASTDCWAQGSVPKQIIPPRPMSPVAEIFEERPDDEDEDVSPLPPQKENTMVEEEAAEMEDKVSEAEEESADQKAKSKPKEEKKAKKRFKFKPYKGRLGSSHVGRMSESLEETEMKMIAAEIEASLEFKQMDKASGILNMPASCHSILKVQSGRPPGNKEVMYDDMGNVVAVIKLNPEKLPSHKVKVNYQVVDPSVEAAQARLEAMRHGKFMKIKLKKKRTSPEESLDKSFDSVSIKQGDTKTELPPPMIESMDLAAGVTVKEGGRVRRGPKRYIRKSDVLSTNLQGLHPVANKTAKPALEVADLLDRHTPILRPIRDSPPLPPIIPHPPSQPRIST</sequence>
<feature type="region of interest" description="Disordered" evidence="1">
    <location>
        <begin position="150"/>
        <end position="207"/>
    </location>
</feature>
<dbReference type="PANTHER" id="PTHR34438:SF1">
    <property type="entry name" value="CHROMOSOME 2 OPEN READING FRAME 81"/>
    <property type="match status" value="1"/>
</dbReference>
<dbReference type="OMA" id="ARQCVPY"/>
<dbReference type="Proteomes" id="UP000005408">
    <property type="component" value="Unassembled WGS sequence"/>
</dbReference>
<dbReference type="EnsemblMetazoa" id="G1072.2">
    <property type="protein sequence ID" value="G1072.2:cds"/>
    <property type="gene ID" value="G1072"/>
</dbReference>
<feature type="region of interest" description="Disordered" evidence="1">
    <location>
        <begin position="432"/>
        <end position="456"/>
    </location>
</feature>
<name>A0A8W8HRD1_MAGGI</name>
<dbReference type="Pfam" id="PF15479">
    <property type="entry name" value="DUF4639"/>
    <property type="match status" value="1"/>
</dbReference>
<dbReference type="PANTHER" id="PTHR34438">
    <property type="entry name" value="SI:DKEY-97L20.6"/>
    <property type="match status" value="1"/>
</dbReference>
<reference evidence="2" key="1">
    <citation type="submission" date="2022-08" db="UniProtKB">
        <authorList>
            <consortium name="EnsemblMetazoa"/>
        </authorList>
    </citation>
    <scope>IDENTIFICATION</scope>
    <source>
        <strain evidence="2">05x7-T-G4-1.051#20</strain>
    </source>
</reference>
<organism evidence="2 3">
    <name type="scientific">Magallana gigas</name>
    <name type="common">Pacific oyster</name>
    <name type="synonym">Crassostrea gigas</name>
    <dbReference type="NCBI Taxonomy" id="29159"/>
    <lineage>
        <taxon>Eukaryota</taxon>
        <taxon>Metazoa</taxon>
        <taxon>Spiralia</taxon>
        <taxon>Lophotrochozoa</taxon>
        <taxon>Mollusca</taxon>
        <taxon>Bivalvia</taxon>
        <taxon>Autobranchia</taxon>
        <taxon>Pteriomorphia</taxon>
        <taxon>Ostreida</taxon>
        <taxon>Ostreoidea</taxon>
        <taxon>Ostreidae</taxon>
        <taxon>Magallana</taxon>
    </lineage>
</organism>
<evidence type="ECO:0000313" key="2">
    <source>
        <dbReference type="EnsemblMetazoa" id="G1072.1:cds"/>
    </source>
</evidence>
<keyword evidence="3" id="KW-1185">Reference proteome</keyword>
<dbReference type="EnsemblMetazoa" id="G1072.1">
    <property type="protein sequence ID" value="G1072.1:cds"/>
    <property type="gene ID" value="G1072"/>
</dbReference>
<dbReference type="InterPro" id="IPR028042">
    <property type="entry name" value="DUF4639"/>
</dbReference>
<evidence type="ECO:0000256" key="1">
    <source>
        <dbReference type="SAM" id="MobiDB-lite"/>
    </source>
</evidence>
<dbReference type="AlphaFoldDB" id="A0A8W8HRD1"/>
<feature type="compositionally biased region" description="Pro residues" evidence="1">
    <location>
        <begin position="437"/>
        <end position="456"/>
    </location>
</feature>
<feature type="region of interest" description="Disordered" evidence="1">
    <location>
        <begin position="1"/>
        <end position="23"/>
    </location>
</feature>
<feature type="region of interest" description="Disordered" evidence="1">
    <location>
        <begin position="341"/>
        <end position="367"/>
    </location>
</feature>
<proteinExistence type="predicted"/>
<feature type="compositionally biased region" description="Basic and acidic residues" evidence="1">
    <location>
        <begin position="178"/>
        <end position="203"/>
    </location>
</feature>
<accession>A0A8W8HRD1</accession>
<dbReference type="OrthoDB" id="193650at2759"/>
<feature type="compositionally biased region" description="Basic and acidic residues" evidence="1">
    <location>
        <begin position="341"/>
        <end position="350"/>
    </location>
</feature>